<evidence type="ECO:0000313" key="2">
    <source>
        <dbReference type="Proteomes" id="UP001224418"/>
    </source>
</evidence>
<dbReference type="NCBIfam" id="NF038032">
    <property type="entry name" value="CehA_McbA_metalo"/>
    <property type="match status" value="1"/>
</dbReference>
<dbReference type="InterPro" id="IPR016195">
    <property type="entry name" value="Pol/histidinol_Pase-like"/>
</dbReference>
<keyword evidence="2" id="KW-1185">Reference proteome</keyword>
<evidence type="ECO:0008006" key="3">
    <source>
        <dbReference type="Google" id="ProtNLM"/>
    </source>
</evidence>
<proteinExistence type="predicted"/>
<name>A0ABU0JNN7_HATLI</name>
<reference evidence="1 2" key="1">
    <citation type="submission" date="2023-07" db="EMBL/GenBank/DDBJ databases">
        <title>Genomic Encyclopedia of Type Strains, Phase IV (KMG-IV): sequencing the most valuable type-strain genomes for metagenomic binning, comparative biology and taxonomic classification.</title>
        <authorList>
            <person name="Goeker M."/>
        </authorList>
    </citation>
    <scope>NUCLEOTIDE SEQUENCE [LARGE SCALE GENOMIC DNA]</scope>
    <source>
        <strain evidence="1 2">DSM 1400</strain>
    </source>
</reference>
<accession>A0ABU0JNN7</accession>
<dbReference type="Gene3D" id="3.20.20.140">
    <property type="entry name" value="Metal-dependent hydrolases"/>
    <property type="match status" value="1"/>
</dbReference>
<sequence>MKNKKKKSFSIANEQNYILEPKDRSSLFFRKPDVIFRLKNNKEDYVNYSSFRMSINGKVISGIITSNGIEYTPRKDLKRGVYRVSVKYLMGNKEQSIDWQFNIIEHENYKCYLGVPHSHTAYSGGKGIPSDAYEMAKKEGVSFLIITEHYRALKNRASGKVGTKFSHLKKIKELDVFNSIQYEKKLFLKKNKRFLPMCGCELSTKFYGHVNILNLPKYKNINLKDIDKFYDYVKDENIVGSLNHPNKSIREVKPYKDLDKYVCLIEICNGSLSGKYNRYEETVYSLLDKGWILGVLNSQDNHKENWGKDDNLTGVLMSKLKEDHLINALKNRRTYSTESPSLCLKFSINNYPMGSILNIKKDDTINMEIFLEDKKNKIKEVQIITNNRECIFRDPVNKKSYKSNIKYKLKKEKGWILLKVILEHNRLAFSSPVFY</sequence>
<dbReference type="Proteomes" id="UP001224418">
    <property type="component" value="Unassembled WGS sequence"/>
</dbReference>
<gene>
    <name evidence="1" type="ORF">QOZ93_000405</name>
</gene>
<organism evidence="1 2">
    <name type="scientific">Hathewaya limosa</name>
    <name type="common">Clostridium limosum</name>
    <dbReference type="NCBI Taxonomy" id="1536"/>
    <lineage>
        <taxon>Bacteria</taxon>
        <taxon>Bacillati</taxon>
        <taxon>Bacillota</taxon>
        <taxon>Clostridia</taxon>
        <taxon>Eubacteriales</taxon>
        <taxon>Clostridiaceae</taxon>
        <taxon>Hathewaya</taxon>
    </lineage>
</organism>
<dbReference type="SUPFAM" id="SSF89550">
    <property type="entry name" value="PHP domain-like"/>
    <property type="match status" value="1"/>
</dbReference>
<comment type="caution">
    <text evidence="1">The sequence shown here is derived from an EMBL/GenBank/DDBJ whole genome shotgun (WGS) entry which is preliminary data.</text>
</comment>
<evidence type="ECO:0000313" key="1">
    <source>
        <dbReference type="EMBL" id="MDQ0478696.1"/>
    </source>
</evidence>
<dbReference type="RefSeq" id="WP_307354924.1">
    <property type="nucleotide sequence ID" value="NZ_BAAACJ010000008.1"/>
</dbReference>
<dbReference type="EMBL" id="JAUSWN010000002">
    <property type="protein sequence ID" value="MDQ0478696.1"/>
    <property type="molecule type" value="Genomic_DNA"/>
</dbReference>
<protein>
    <recommendedName>
        <fullName evidence="3">Polymerase/histidinol phosphatase N-terminal domain-containing protein</fullName>
    </recommendedName>
</protein>